<keyword evidence="4 8" id="KW-0808">Transferase</keyword>
<dbReference type="Gene3D" id="3.40.50.150">
    <property type="entry name" value="Vaccinia Virus protein VP39"/>
    <property type="match status" value="1"/>
</dbReference>
<feature type="active site" evidence="8">
    <location>
        <position position="75"/>
    </location>
</feature>
<keyword evidence="5 8" id="KW-0949">S-adenosyl-L-methionine</keyword>
<dbReference type="PANTHER" id="PTHR10629:SF50">
    <property type="entry name" value="DNA (CYTOSINE-5)-METHYLTRANSFERASE CMT3"/>
    <property type="match status" value="1"/>
</dbReference>
<dbReference type="GeneID" id="65118797"/>
<evidence type="ECO:0000256" key="1">
    <source>
        <dbReference type="ARBA" id="ARBA00011975"/>
    </source>
</evidence>
<dbReference type="PRINTS" id="PR00105">
    <property type="entry name" value="C5METTRFRASE"/>
</dbReference>
<evidence type="ECO:0000313" key="9">
    <source>
        <dbReference type="EMBL" id="QAY04927.1"/>
    </source>
</evidence>
<keyword evidence="2 8" id="KW-0489">Methyltransferase</keyword>
<dbReference type="Pfam" id="PF00145">
    <property type="entry name" value="DNA_methylase"/>
    <property type="match status" value="1"/>
</dbReference>
<proteinExistence type="inferred from homology"/>
<keyword evidence="6" id="KW-0899">Viral immunoevasion</keyword>
<keyword evidence="3" id="KW-0945">Host-virus interaction</keyword>
<name>A0A411BTJ6_9CAUD</name>
<dbReference type="Proteomes" id="UP000289975">
    <property type="component" value="Segment"/>
</dbReference>
<dbReference type="EC" id="2.1.1.37" evidence="1"/>
<dbReference type="PROSITE" id="PS00094">
    <property type="entry name" value="C5_MTASE_1"/>
    <property type="match status" value="1"/>
</dbReference>
<dbReference type="PROSITE" id="PS51679">
    <property type="entry name" value="SAM_MT_C5"/>
    <property type="match status" value="1"/>
</dbReference>
<evidence type="ECO:0000256" key="2">
    <source>
        <dbReference type="ARBA" id="ARBA00022603"/>
    </source>
</evidence>
<keyword evidence="7" id="KW-1258">Restriction-modification system evasion by virus</keyword>
<evidence type="ECO:0000256" key="3">
    <source>
        <dbReference type="ARBA" id="ARBA00022632"/>
    </source>
</evidence>
<evidence type="ECO:0000256" key="5">
    <source>
        <dbReference type="ARBA" id="ARBA00022691"/>
    </source>
</evidence>
<dbReference type="GO" id="GO:0032259">
    <property type="term" value="P:methylation"/>
    <property type="evidence" value="ECO:0007669"/>
    <property type="project" value="UniProtKB-KW"/>
</dbReference>
<organism evidence="9 10">
    <name type="scientific">Mycobacterium phage Ochi17</name>
    <dbReference type="NCBI Taxonomy" id="2502425"/>
    <lineage>
        <taxon>Viruses</taxon>
        <taxon>Duplodnaviria</taxon>
        <taxon>Heunggongvirae</taxon>
        <taxon>Uroviricota</taxon>
        <taxon>Caudoviricetes</taxon>
        <taxon>Gracegardnervirinae</taxon>
        <taxon>Cheoctovirus</taxon>
        <taxon>Cheoctovirus ochi17</taxon>
    </lineage>
</organism>
<dbReference type="InterPro" id="IPR018117">
    <property type="entry name" value="C5_DNA_meth_AS"/>
</dbReference>
<evidence type="ECO:0000313" key="10">
    <source>
        <dbReference type="Proteomes" id="UP000289975"/>
    </source>
</evidence>
<keyword evidence="10" id="KW-1185">Reference proteome</keyword>
<accession>A0A411BTJ6</accession>
<dbReference type="GO" id="GO:0099018">
    <property type="term" value="P:symbiont-mediated evasion of host restriction-modification system"/>
    <property type="evidence" value="ECO:0007669"/>
    <property type="project" value="UniProtKB-KW"/>
</dbReference>
<keyword evidence="3" id="KW-1090">Inhibition of host innate immune response by virus</keyword>
<dbReference type="SUPFAM" id="SSF53335">
    <property type="entry name" value="S-adenosyl-L-methionine-dependent methyltransferases"/>
    <property type="match status" value="1"/>
</dbReference>
<protein>
    <recommendedName>
        <fullName evidence="1">DNA (cytosine-5-)-methyltransferase</fullName>
        <ecNumber evidence="1">2.1.1.37</ecNumber>
    </recommendedName>
</protein>
<reference evidence="9 10" key="1">
    <citation type="submission" date="2019-01" db="EMBL/GenBank/DDBJ databases">
        <authorList>
            <person name="Arabshahi J."/>
            <person name="Bell S."/>
            <person name="Chan J."/>
            <person name="Haskins E."/>
            <person name="Kerstiens E."/>
            <person name="Novak L."/>
            <person name="Okekeogbu I."/>
            <person name="Otero A."/>
            <person name="Smith G."/>
            <person name="Li Y."/>
            <person name="Clase K.L."/>
            <person name="Curtis N."/>
            <person name="Kistler A.B."/>
            <person name="Roscher J.E."/>
            <person name="Garlena R.A."/>
            <person name="Russell D.A."/>
            <person name="Pope W.H."/>
            <person name="Jacobs-Sera D."/>
            <person name="Hatfull G.F."/>
        </authorList>
    </citation>
    <scope>NUCLEOTIDE SEQUENCE [LARGE SCALE GENOMIC DNA]</scope>
</reference>
<dbReference type="GO" id="GO:0044027">
    <property type="term" value="P:negative regulation of gene expression via chromosomal CpG island methylation"/>
    <property type="evidence" value="ECO:0007669"/>
    <property type="project" value="TreeGrafter"/>
</dbReference>
<gene>
    <name evidence="9" type="primary">73</name>
    <name evidence="9" type="ORF">SEA_OCHI17_73</name>
</gene>
<dbReference type="InterPro" id="IPR029063">
    <property type="entry name" value="SAM-dependent_MTases_sf"/>
</dbReference>
<dbReference type="GO" id="GO:0003886">
    <property type="term" value="F:DNA (cytosine-5-)-methyltransferase activity"/>
    <property type="evidence" value="ECO:0007669"/>
    <property type="project" value="UniProtKB-EC"/>
</dbReference>
<comment type="similarity">
    <text evidence="8">Belongs to the class I-like SAM-binding methyltransferase superfamily. C5-methyltransferase family.</text>
</comment>
<sequence length="123" mass="13637">MNVLSLFSGIGGLELGLERAGMTVVGQVEINPYCRQILAKHWPDVPRHDDVRTTVEWWESEERPRVDLICGGFPCQDISNAGARKGITGPKSSLWGGMLHTVRNIRPRYVLIENVAALLVRGS</sequence>
<dbReference type="KEGG" id="vg:65118797"/>
<evidence type="ECO:0000256" key="4">
    <source>
        <dbReference type="ARBA" id="ARBA00022679"/>
    </source>
</evidence>
<dbReference type="PANTHER" id="PTHR10629">
    <property type="entry name" value="CYTOSINE-SPECIFIC METHYLTRANSFERASE"/>
    <property type="match status" value="1"/>
</dbReference>
<evidence type="ECO:0000256" key="8">
    <source>
        <dbReference type="PROSITE-ProRule" id="PRU01016"/>
    </source>
</evidence>
<dbReference type="GO" id="GO:0003677">
    <property type="term" value="F:DNA binding"/>
    <property type="evidence" value="ECO:0007669"/>
    <property type="project" value="TreeGrafter"/>
</dbReference>
<evidence type="ECO:0000256" key="7">
    <source>
        <dbReference type="ARBA" id="ARBA00033479"/>
    </source>
</evidence>
<dbReference type="RefSeq" id="YP_010101087.1">
    <property type="nucleotide sequence ID" value="NC_055787.1"/>
</dbReference>
<dbReference type="InterPro" id="IPR001525">
    <property type="entry name" value="C5_MeTfrase"/>
</dbReference>
<dbReference type="EMBL" id="MK359307">
    <property type="protein sequence ID" value="QAY04927.1"/>
    <property type="molecule type" value="Genomic_DNA"/>
</dbReference>
<dbReference type="GO" id="GO:0052170">
    <property type="term" value="P:symbiont-mediated suppression of host innate immune response"/>
    <property type="evidence" value="ECO:0007669"/>
    <property type="project" value="UniProtKB-KW"/>
</dbReference>
<dbReference type="InterPro" id="IPR050390">
    <property type="entry name" value="C5-Methyltransferase"/>
</dbReference>
<evidence type="ECO:0000256" key="6">
    <source>
        <dbReference type="ARBA" id="ARBA00023280"/>
    </source>
</evidence>